<feature type="binding site" evidence="2">
    <location>
        <position position="94"/>
    </location>
    <ligand>
        <name>substrate</name>
    </ligand>
</feature>
<evidence type="ECO:0000313" key="5">
    <source>
        <dbReference type="Proteomes" id="UP000219573"/>
    </source>
</evidence>
<accession>A0A285FZD1</accession>
<dbReference type="Proteomes" id="UP000219573">
    <property type="component" value="Unassembled WGS sequence"/>
</dbReference>
<keyword evidence="5" id="KW-1185">Reference proteome</keyword>
<dbReference type="PANTHER" id="PTHR40111">
    <property type="entry name" value="CEPHALOSPORIN-C DEACETYLASE"/>
    <property type="match status" value="1"/>
</dbReference>
<dbReference type="SUPFAM" id="SSF53474">
    <property type="entry name" value="alpha/beta-Hydrolases"/>
    <property type="match status" value="1"/>
</dbReference>
<feature type="active site" description="Nucleophile" evidence="1">
    <location>
        <position position="184"/>
    </location>
</feature>
<dbReference type="RefSeq" id="WP_097016549.1">
    <property type="nucleotide sequence ID" value="NZ_OBDZ01000003.1"/>
</dbReference>
<dbReference type="AlphaFoldDB" id="A0A285FZD1"/>
<feature type="active site" description="Charge relay system" evidence="1">
    <location>
        <position position="273"/>
    </location>
</feature>
<dbReference type="InterPro" id="IPR008391">
    <property type="entry name" value="AXE1_dom"/>
</dbReference>
<dbReference type="OrthoDB" id="9770528at2"/>
<dbReference type="GO" id="GO:0052689">
    <property type="term" value="F:carboxylic ester hydrolase activity"/>
    <property type="evidence" value="ECO:0007669"/>
    <property type="project" value="TreeGrafter"/>
</dbReference>
<evidence type="ECO:0000256" key="1">
    <source>
        <dbReference type="PIRSR" id="PIRSR639069-1"/>
    </source>
</evidence>
<protein>
    <submittedName>
        <fullName evidence="4">Cephalosporin-C deacetylase</fullName>
    </submittedName>
</protein>
<evidence type="ECO:0000256" key="2">
    <source>
        <dbReference type="PIRSR" id="PIRSR639069-2"/>
    </source>
</evidence>
<dbReference type="InterPro" id="IPR029058">
    <property type="entry name" value="AB_hydrolase_fold"/>
</dbReference>
<organism evidence="4 5">
    <name type="scientific">Orenia metallireducens</name>
    <dbReference type="NCBI Taxonomy" id="1413210"/>
    <lineage>
        <taxon>Bacteria</taxon>
        <taxon>Bacillati</taxon>
        <taxon>Bacillota</taxon>
        <taxon>Clostridia</taxon>
        <taxon>Halanaerobiales</taxon>
        <taxon>Halobacteroidaceae</taxon>
        <taxon>Orenia</taxon>
    </lineage>
</organism>
<name>A0A285FZD1_9FIRM</name>
<feature type="domain" description="Acetyl xylan esterase" evidence="3">
    <location>
        <begin position="1"/>
        <end position="318"/>
    </location>
</feature>
<dbReference type="GO" id="GO:0005976">
    <property type="term" value="P:polysaccharide metabolic process"/>
    <property type="evidence" value="ECO:0007669"/>
    <property type="project" value="TreeGrafter"/>
</dbReference>
<reference evidence="5" key="1">
    <citation type="submission" date="2017-09" db="EMBL/GenBank/DDBJ databases">
        <authorList>
            <person name="Varghese N."/>
            <person name="Submissions S."/>
        </authorList>
    </citation>
    <scope>NUCLEOTIDE SEQUENCE [LARGE SCALE GENOMIC DNA]</scope>
    <source>
        <strain evidence="5">MSL47</strain>
    </source>
</reference>
<sequence>MNLFDMPLEELKNYKPDLTKESNFEEFWEKTIEESKDQPLDAKLNSVDYPVEQVRVYDVFFDGFKNSRIYGRYVLPKEASKDNKVPVIVMYHGYNWNNVVISNVLSFSLMGYGVLLVDVRGQDIKSPDHNNYDNGGAAGWMTKGILNPDNYYYRYVYMDCVRAVEFVSKREEIDSDKIAVEGGSQGGGLAIAAGALSDKVKAVMADIPYLCHFRRAVELYEGSPYSEIYHYFKLHDSLHQTEEQVYKTLSYFDGMNLAARIKADVLMSVGLEDTVCPPSTGFALYNHLDTNKEIKVYPEYGHGGFNQQGEEKIVFLKKRFG</sequence>
<dbReference type="Gene3D" id="3.40.50.1820">
    <property type="entry name" value="alpha/beta hydrolase"/>
    <property type="match status" value="1"/>
</dbReference>
<evidence type="ECO:0000259" key="3">
    <source>
        <dbReference type="Pfam" id="PF05448"/>
    </source>
</evidence>
<dbReference type="PANTHER" id="PTHR40111:SF1">
    <property type="entry name" value="CEPHALOSPORIN-C DEACETYLASE"/>
    <property type="match status" value="1"/>
</dbReference>
<dbReference type="Pfam" id="PF05448">
    <property type="entry name" value="AXE1"/>
    <property type="match status" value="1"/>
</dbReference>
<dbReference type="InterPro" id="IPR039069">
    <property type="entry name" value="CE7"/>
</dbReference>
<evidence type="ECO:0000313" key="4">
    <source>
        <dbReference type="EMBL" id="SNY15676.1"/>
    </source>
</evidence>
<feature type="active site" description="Charge relay system" evidence="1">
    <location>
        <position position="302"/>
    </location>
</feature>
<dbReference type="EMBL" id="OBDZ01000003">
    <property type="protein sequence ID" value="SNY15676.1"/>
    <property type="molecule type" value="Genomic_DNA"/>
</dbReference>
<gene>
    <name evidence="4" type="ORF">SAMN06265827_10377</name>
</gene>
<proteinExistence type="predicted"/>